<dbReference type="GeneTree" id="ENSGT00950000182824"/>
<dbReference type="InterPro" id="IPR008936">
    <property type="entry name" value="Rho_GTPase_activation_prot"/>
</dbReference>
<feature type="region of interest" description="Disordered" evidence="3">
    <location>
        <begin position="877"/>
        <end position="898"/>
    </location>
</feature>
<reference evidence="6" key="1">
    <citation type="submission" date="2025-08" db="UniProtKB">
        <authorList>
            <consortium name="Ensembl"/>
        </authorList>
    </citation>
    <scope>IDENTIFICATION</scope>
</reference>
<name>A0A8C5A8Y5_GADMO</name>
<evidence type="ECO:0000256" key="2">
    <source>
        <dbReference type="PROSITE-ProRule" id="PRU01077"/>
    </source>
</evidence>
<dbReference type="InterPro" id="IPR051627">
    <property type="entry name" value="SLIT-ROBO_RhoGAP"/>
</dbReference>
<dbReference type="SUPFAM" id="SSF103657">
    <property type="entry name" value="BAR/IMD domain-like"/>
    <property type="match status" value="1"/>
</dbReference>
<sequence length="983" mass="111260">MSLPAIRAQLVEQQKCLDQQTDMRVQLLQDLQDFFRKKSEIEMEYSRNLEKLAERFMAKTRSTKDHQQYKKDQNLLSPVNCWYLLLNQVRRESKDHATLSDIYLNNVIMRFMQVSEDSTRLLKKTKEITFQLQEDLMKVLNELYTVMKTYHMYHAESISSEGKLKEAEKQEEKQIGRGDPVFSIRMEDKHQRRSSVKKIEKMKEKRQAKYSENKLKSIKSRNEYLLTLEASNSSVFKYYIHDLSDLIDGCDLGFHASLNRALRTYLSAEYNLETSRHEGLDIIENAVDSLDPRSDRQRFMEMFPSAFCPPPKFEFQPHMGDEVCQISSQPPINGELILRFQQLQSRLATLKIENEEIKKTSEATLTTIQDMVTIEDYDVSECFHHSRSTESVKSAVSETYLSKPSIAKRRANQQETEQFYFMKFREFLEGSNLISKLQAKHDLLKRTIGEGTVTAACALLPRINLLHPDSGQAIPRVVESCIRFINLYGLQHQGIFRVSGSQLEVNDIKNSFERGNDPLTDEENNHDINSVAGVLKLYFRGLENPLFPKERFNDLLSCIRIENLYERSLYLRKIILTVPRSVLIVMRYLFAFLNHLSQYSDENMMDPYNLAICFGPTLMPTPDSLDQVSCQAHVNEIVKTIIIHHETIFPDAKELDGPVYEKCMSCSLSCLCLSLWLTLSLCPSVCLSLSLWLSLSHASPLMFLCSSDDSFSDTLSQKADSETSSGHGAEDKCSAKGPGSPTDSRISEAYIKRRETAVALTEPRYVPTRSGLCYNSFSPTLPERRRRANHGSLTNINRHESLKKMESPPIRRSTSSGQYTSFGDPHRGGGGGKPLDPETIAQDIEETMNTALNELRELERQSSAKHAPDVVLDTLEMQRQSPGGGGGSTPGSSSESLSPIHNVMLRSAANADANMRRSASSTSAGDAVSSFKPVVAPRMGVQLKPPALRPKPMVLPKARDQAAGPHPQDPPSPQDPLDKSCTM</sequence>
<feature type="region of interest" description="Disordered" evidence="3">
    <location>
        <begin position="776"/>
        <end position="838"/>
    </location>
</feature>
<organism evidence="6 7">
    <name type="scientific">Gadus morhua</name>
    <name type="common">Atlantic cod</name>
    <dbReference type="NCBI Taxonomy" id="8049"/>
    <lineage>
        <taxon>Eukaryota</taxon>
        <taxon>Metazoa</taxon>
        <taxon>Chordata</taxon>
        <taxon>Craniata</taxon>
        <taxon>Vertebrata</taxon>
        <taxon>Euteleostomi</taxon>
        <taxon>Actinopterygii</taxon>
        <taxon>Neopterygii</taxon>
        <taxon>Teleostei</taxon>
        <taxon>Neoteleostei</taxon>
        <taxon>Acanthomorphata</taxon>
        <taxon>Zeiogadaria</taxon>
        <taxon>Gadariae</taxon>
        <taxon>Gadiformes</taxon>
        <taxon>Gadoidei</taxon>
        <taxon>Gadidae</taxon>
        <taxon>Gadus</taxon>
    </lineage>
</organism>
<dbReference type="SUPFAM" id="SSF48350">
    <property type="entry name" value="GTPase activation domain, GAP"/>
    <property type="match status" value="1"/>
</dbReference>
<dbReference type="Proteomes" id="UP000694546">
    <property type="component" value="Chromosome 9"/>
</dbReference>
<evidence type="ECO:0000313" key="7">
    <source>
        <dbReference type="Proteomes" id="UP000694546"/>
    </source>
</evidence>
<dbReference type="Pfam" id="PF00611">
    <property type="entry name" value="FCH"/>
    <property type="match status" value="1"/>
</dbReference>
<feature type="domain" description="F-BAR" evidence="5">
    <location>
        <begin position="1"/>
        <end position="295"/>
    </location>
</feature>
<feature type="compositionally biased region" description="Polar residues" evidence="3">
    <location>
        <begin position="716"/>
        <end position="726"/>
    </location>
</feature>
<keyword evidence="7" id="KW-1185">Reference proteome</keyword>
<dbReference type="PROSITE" id="PS51741">
    <property type="entry name" value="F_BAR"/>
    <property type="match status" value="1"/>
</dbReference>
<feature type="domain" description="Rho-GAP" evidence="4">
    <location>
        <begin position="461"/>
        <end position="649"/>
    </location>
</feature>
<keyword evidence="1 2" id="KW-0175">Coiled coil</keyword>
<dbReference type="GO" id="GO:0007165">
    <property type="term" value="P:signal transduction"/>
    <property type="evidence" value="ECO:0007669"/>
    <property type="project" value="InterPro"/>
</dbReference>
<accession>A0A8C5A8Y5</accession>
<evidence type="ECO:0000256" key="1">
    <source>
        <dbReference type="ARBA" id="ARBA00023054"/>
    </source>
</evidence>
<feature type="region of interest" description="Disordered" evidence="3">
    <location>
        <begin position="911"/>
        <end position="983"/>
    </location>
</feature>
<evidence type="ECO:0000313" key="6">
    <source>
        <dbReference type="Ensembl" id="ENSGMOP00000028383.1"/>
    </source>
</evidence>
<dbReference type="InterPro" id="IPR001060">
    <property type="entry name" value="FCH_dom"/>
</dbReference>
<feature type="region of interest" description="Disordered" evidence="3">
    <location>
        <begin position="716"/>
        <end position="748"/>
    </location>
</feature>
<dbReference type="InterPro" id="IPR027267">
    <property type="entry name" value="AH/BAR_dom_sf"/>
</dbReference>
<dbReference type="AlphaFoldDB" id="A0A8C5A8Y5"/>
<dbReference type="Gene3D" id="1.20.1270.60">
    <property type="entry name" value="Arfaptin homology (AH) domain/BAR domain"/>
    <property type="match status" value="1"/>
</dbReference>
<dbReference type="SMART" id="SM00324">
    <property type="entry name" value="RhoGAP"/>
    <property type="match status" value="1"/>
</dbReference>
<evidence type="ECO:0000256" key="3">
    <source>
        <dbReference type="SAM" id="MobiDB-lite"/>
    </source>
</evidence>
<dbReference type="InterPro" id="IPR000198">
    <property type="entry name" value="RhoGAP_dom"/>
</dbReference>
<feature type="compositionally biased region" description="Polar residues" evidence="3">
    <location>
        <begin position="812"/>
        <end position="821"/>
    </location>
</feature>
<dbReference type="InterPro" id="IPR031160">
    <property type="entry name" value="F_BAR_dom"/>
</dbReference>
<dbReference type="Pfam" id="PF00620">
    <property type="entry name" value="RhoGAP"/>
    <property type="match status" value="1"/>
</dbReference>
<feature type="compositionally biased region" description="Basic and acidic residues" evidence="3">
    <location>
        <begin position="797"/>
        <end position="806"/>
    </location>
</feature>
<protein>
    <submittedName>
        <fullName evidence="6">SLIT-ROBO Rho GTPase activating protein 1a</fullName>
    </submittedName>
</protein>
<dbReference type="GO" id="GO:0005096">
    <property type="term" value="F:GTPase activator activity"/>
    <property type="evidence" value="ECO:0007669"/>
    <property type="project" value="UniProtKB-KW"/>
</dbReference>
<evidence type="ECO:0000259" key="4">
    <source>
        <dbReference type="PROSITE" id="PS50238"/>
    </source>
</evidence>
<dbReference type="PANTHER" id="PTHR14166">
    <property type="entry name" value="SLIT-ROBO RHO GTPASE ACTIVATING PROTEIN"/>
    <property type="match status" value="1"/>
</dbReference>
<dbReference type="PROSITE" id="PS50238">
    <property type="entry name" value="RHOGAP"/>
    <property type="match status" value="1"/>
</dbReference>
<dbReference type="Ensembl" id="ENSGMOT00000039319.1">
    <property type="protein sequence ID" value="ENSGMOP00000028383.1"/>
    <property type="gene ID" value="ENSGMOG00000018389.2"/>
</dbReference>
<dbReference type="SMART" id="SM00055">
    <property type="entry name" value="FCH"/>
    <property type="match status" value="1"/>
</dbReference>
<proteinExistence type="predicted"/>
<dbReference type="Gene3D" id="1.10.555.10">
    <property type="entry name" value="Rho GTPase activation protein"/>
    <property type="match status" value="1"/>
</dbReference>
<dbReference type="CDD" id="cd04383">
    <property type="entry name" value="RhoGAP_srGAP"/>
    <property type="match status" value="1"/>
</dbReference>
<reference evidence="6" key="2">
    <citation type="submission" date="2025-09" db="UniProtKB">
        <authorList>
            <consortium name="Ensembl"/>
        </authorList>
    </citation>
    <scope>IDENTIFICATION</scope>
</reference>
<evidence type="ECO:0000259" key="5">
    <source>
        <dbReference type="PROSITE" id="PS51741"/>
    </source>
</evidence>